<dbReference type="InterPro" id="IPR037923">
    <property type="entry name" value="HTH-like"/>
</dbReference>
<dbReference type="PANTHER" id="PTHR43280">
    <property type="entry name" value="ARAC-FAMILY TRANSCRIPTIONAL REGULATOR"/>
    <property type="match status" value="1"/>
</dbReference>
<protein>
    <submittedName>
        <fullName evidence="5">AraC family transcriptional regulator</fullName>
    </submittedName>
</protein>
<reference evidence="5 6" key="1">
    <citation type="submission" date="2021-10" db="EMBL/GenBank/DDBJ databases">
        <title>Anaerobic single-cell dispensing facilitates the cultivation of human gut bacteria.</title>
        <authorList>
            <person name="Afrizal A."/>
        </authorList>
    </citation>
    <scope>NUCLEOTIDE SEQUENCE [LARGE SCALE GENOMIC DNA]</scope>
    <source>
        <strain evidence="5 6">CLA-AA-H273</strain>
    </source>
</reference>
<proteinExistence type="predicted"/>
<dbReference type="InterPro" id="IPR018060">
    <property type="entry name" value="HTH_AraC"/>
</dbReference>
<evidence type="ECO:0000313" key="6">
    <source>
        <dbReference type="Proteomes" id="UP001197795"/>
    </source>
</evidence>
<dbReference type="InterPro" id="IPR014710">
    <property type="entry name" value="RmlC-like_jellyroll"/>
</dbReference>
<sequence length="289" mass="33736">MYPELREERIHGTKEFPFSCYHLHDMPAFFQIPVHWHPEVEIIYVRSGSLNVIIEGEEYEAAGGSVFFVNPGELHFIGSAIPGVDYHTLLFPLEFISFQTDDLLETEFLLPLRNHELLLHHNLSHEKSCPDIISLICEILSVRQLPNTLSGYFRLRILLLSLIQKIASCGTINPMGSKRNDPMQREILTYLQYNYTEPLRLETLAEQFHLSEKYLSRYFKQHFHLTLTQYLMHLRLTHACHLLESTSLPVTEVALQSGFSNVSHFIRSFHASFRMSPLQYRKKRDQSFT</sequence>
<dbReference type="GO" id="GO:0003700">
    <property type="term" value="F:DNA-binding transcription factor activity"/>
    <property type="evidence" value="ECO:0007669"/>
    <property type="project" value="InterPro"/>
</dbReference>
<name>A0AAE3A2U2_9FIRM</name>
<evidence type="ECO:0000256" key="3">
    <source>
        <dbReference type="ARBA" id="ARBA00023163"/>
    </source>
</evidence>
<dbReference type="Gene3D" id="1.10.10.60">
    <property type="entry name" value="Homeodomain-like"/>
    <property type="match status" value="2"/>
</dbReference>
<evidence type="ECO:0000259" key="4">
    <source>
        <dbReference type="PROSITE" id="PS01124"/>
    </source>
</evidence>
<dbReference type="Pfam" id="PF12833">
    <property type="entry name" value="HTH_18"/>
    <property type="match status" value="1"/>
</dbReference>
<dbReference type="Proteomes" id="UP001197795">
    <property type="component" value="Unassembled WGS sequence"/>
</dbReference>
<dbReference type="RefSeq" id="WP_227733289.1">
    <property type="nucleotide sequence ID" value="NZ_JAJEPV010000019.1"/>
</dbReference>
<dbReference type="SUPFAM" id="SSF46689">
    <property type="entry name" value="Homeodomain-like"/>
    <property type="match status" value="2"/>
</dbReference>
<dbReference type="PROSITE" id="PS01124">
    <property type="entry name" value="HTH_ARAC_FAMILY_2"/>
    <property type="match status" value="1"/>
</dbReference>
<evidence type="ECO:0000256" key="2">
    <source>
        <dbReference type="ARBA" id="ARBA00023125"/>
    </source>
</evidence>
<feature type="domain" description="HTH araC/xylS-type" evidence="4">
    <location>
        <begin position="185"/>
        <end position="283"/>
    </location>
</feature>
<dbReference type="GO" id="GO:0043565">
    <property type="term" value="F:sequence-specific DNA binding"/>
    <property type="evidence" value="ECO:0007669"/>
    <property type="project" value="InterPro"/>
</dbReference>
<dbReference type="SMART" id="SM00342">
    <property type="entry name" value="HTH_ARAC"/>
    <property type="match status" value="1"/>
</dbReference>
<dbReference type="PANTHER" id="PTHR43280:SF2">
    <property type="entry name" value="HTH-TYPE TRANSCRIPTIONAL REGULATOR EXSA"/>
    <property type="match status" value="1"/>
</dbReference>
<dbReference type="InterPro" id="IPR003313">
    <property type="entry name" value="AraC-bd"/>
</dbReference>
<dbReference type="SUPFAM" id="SSF51215">
    <property type="entry name" value="Regulatory protein AraC"/>
    <property type="match status" value="1"/>
</dbReference>
<dbReference type="Pfam" id="PF02311">
    <property type="entry name" value="AraC_binding"/>
    <property type="match status" value="1"/>
</dbReference>
<gene>
    <name evidence="5" type="ORF">LKD75_09310</name>
</gene>
<dbReference type="EMBL" id="JAJEPV010000019">
    <property type="protein sequence ID" value="MCC2119780.1"/>
    <property type="molecule type" value="Genomic_DNA"/>
</dbReference>
<dbReference type="Gene3D" id="2.60.120.10">
    <property type="entry name" value="Jelly Rolls"/>
    <property type="match status" value="1"/>
</dbReference>
<keyword evidence="3" id="KW-0804">Transcription</keyword>
<organism evidence="5 6">
    <name type="scientific">Waltera acetigignens</name>
    <dbReference type="NCBI Taxonomy" id="2981769"/>
    <lineage>
        <taxon>Bacteria</taxon>
        <taxon>Bacillati</taxon>
        <taxon>Bacillota</taxon>
        <taxon>Clostridia</taxon>
        <taxon>Lachnospirales</taxon>
        <taxon>Lachnospiraceae</taxon>
        <taxon>Waltera</taxon>
    </lineage>
</organism>
<dbReference type="InterPro" id="IPR020449">
    <property type="entry name" value="Tscrpt_reg_AraC-type_HTH"/>
</dbReference>
<evidence type="ECO:0000313" key="5">
    <source>
        <dbReference type="EMBL" id="MCC2119780.1"/>
    </source>
</evidence>
<keyword evidence="6" id="KW-1185">Reference proteome</keyword>
<evidence type="ECO:0000256" key="1">
    <source>
        <dbReference type="ARBA" id="ARBA00023015"/>
    </source>
</evidence>
<keyword evidence="1" id="KW-0805">Transcription regulation</keyword>
<dbReference type="AlphaFoldDB" id="A0AAE3A2U2"/>
<comment type="caution">
    <text evidence="5">The sequence shown here is derived from an EMBL/GenBank/DDBJ whole genome shotgun (WGS) entry which is preliminary data.</text>
</comment>
<dbReference type="InterPro" id="IPR009057">
    <property type="entry name" value="Homeodomain-like_sf"/>
</dbReference>
<keyword evidence="2" id="KW-0238">DNA-binding</keyword>
<accession>A0AAE3A2U2</accession>
<dbReference type="PRINTS" id="PR00032">
    <property type="entry name" value="HTHARAC"/>
</dbReference>